<evidence type="ECO:0000313" key="2">
    <source>
        <dbReference type="Proteomes" id="UP000054845"/>
    </source>
</evidence>
<dbReference type="Proteomes" id="UP000054845">
    <property type="component" value="Unassembled WGS sequence"/>
</dbReference>
<organism evidence="1 2">
    <name type="scientific">Ceraceosorus bombacis</name>
    <dbReference type="NCBI Taxonomy" id="401625"/>
    <lineage>
        <taxon>Eukaryota</taxon>
        <taxon>Fungi</taxon>
        <taxon>Dikarya</taxon>
        <taxon>Basidiomycota</taxon>
        <taxon>Ustilaginomycotina</taxon>
        <taxon>Exobasidiomycetes</taxon>
        <taxon>Ceraceosorales</taxon>
        <taxon>Ceraceosoraceae</taxon>
        <taxon>Ceraceosorus</taxon>
    </lineage>
</organism>
<keyword evidence="2" id="KW-1185">Reference proteome</keyword>
<dbReference type="EMBL" id="CCYA01000254">
    <property type="protein sequence ID" value="CEH17116.1"/>
    <property type="molecule type" value="Genomic_DNA"/>
</dbReference>
<accession>A0A0P1BLX7</accession>
<proteinExistence type="predicted"/>
<name>A0A0P1BLX7_9BASI</name>
<protein>
    <submittedName>
        <fullName evidence="1">Uncharacterized protein</fullName>
    </submittedName>
</protein>
<sequence>MIGATRDLSPVTAEDGLSITVTCAGAEDARVREHIQYRTVQHAAARTRTPGDEGVAARLPQGAAQAAESRTAMRCSINQTVDSAAR</sequence>
<dbReference type="AlphaFoldDB" id="A0A0P1BLX7"/>
<evidence type="ECO:0000313" key="1">
    <source>
        <dbReference type="EMBL" id="CEH17116.1"/>
    </source>
</evidence>
<reference evidence="1 2" key="1">
    <citation type="submission" date="2014-09" db="EMBL/GenBank/DDBJ databases">
        <authorList>
            <person name="Magalhaes I.L.F."/>
            <person name="Oliveira U."/>
            <person name="Santos F.R."/>
            <person name="Vidigal T.H.D.A."/>
            <person name="Brescovit A.D."/>
            <person name="Santos A.J."/>
        </authorList>
    </citation>
    <scope>NUCLEOTIDE SEQUENCE [LARGE SCALE GENOMIC DNA]</scope>
</reference>